<reference evidence="1 2" key="1">
    <citation type="submission" date="2018-12" db="EMBL/GenBank/DDBJ databases">
        <title>Still something new to discover - new insights into E. coli phage diversity and taxonomy.</title>
        <authorList>
            <person name="Korf I.H.E."/>
            <person name="Adriaennsens E."/>
            <person name="Dreiseikelmann B."/>
            <person name="Kropinski A."/>
            <person name="Nimtz M."/>
            <person name="Meier-Kolthoff J.P."/>
            <person name="Rohde M."/>
            <person name="van Raaij M."/>
            <person name="Wittmann J."/>
        </authorList>
    </citation>
    <scope>NUCLEOTIDE SEQUENCE [LARGE SCALE GENOMIC DNA]</scope>
</reference>
<dbReference type="EMBL" id="MK327938">
    <property type="protein sequence ID" value="QBO64013.1"/>
    <property type="molecule type" value="Genomic_DNA"/>
</dbReference>
<protein>
    <submittedName>
        <fullName evidence="1">Uncharacterized protein</fullName>
    </submittedName>
</protein>
<keyword evidence="2" id="KW-1185">Reference proteome</keyword>
<gene>
    <name evidence="1" type="ORF">Goslar_00221</name>
</gene>
<accession>A0A482GH93</accession>
<evidence type="ECO:0000313" key="1">
    <source>
        <dbReference type="EMBL" id="QBO64013.1"/>
    </source>
</evidence>
<name>A0A482GH93_BPGOS</name>
<dbReference type="Proteomes" id="UP000294673">
    <property type="component" value="Segment"/>
</dbReference>
<sequence>MSEAVETTVATETTSNVRPEVQALSDKIAAGIKLDESGSQKLGSDFLGTLVTPEEKEILEKAQKLTTDIGLAHGLAVGRVGAQFMADNKQVDVVSVTLPLGKDVVSATVQRSAEVGFGSNEKKQVYGRLTTAYKKSFPTTQVKHIRDNISAYAAELLKD</sequence>
<organismHost>
    <name type="scientific">Escherichia coli</name>
    <dbReference type="NCBI Taxonomy" id="562"/>
</organismHost>
<proteinExistence type="predicted"/>
<organism evidence="1 2">
    <name type="scientific">Escherichia phage vB_EcoM_Goslar</name>
    <dbReference type="NCBI Taxonomy" id="2502409"/>
    <lineage>
        <taxon>Viruses</taxon>
        <taxon>Duplodnaviria</taxon>
        <taxon>Heunggongvirae</taxon>
        <taxon>Uroviricota</taxon>
        <taxon>Caudoviricetes</taxon>
        <taxon>Chimalliviridae</taxon>
        <taxon>Goslarvirus</taxon>
        <taxon>Goslarvirus goslar</taxon>
    </lineage>
</organism>
<evidence type="ECO:0000313" key="2">
    <source>
        <dbReference type="Proteomes" id="UP000294673"/>
    </source>
</evidence>